<comment type="caution">
    <text evidence="1">The sequence shown here is derived from an EMBL/GenBank/DDBJ whole genome shotgun (WGS) entry which is preliminary data.</text>
</comment>
<dbReference type="RefSeq" id="WP_227229695.1">
    <property type="nucleotide sequence ID" value="NZ_JAJCVJ010000002.1"/>
</dbReference>
<dbReference type="AlphaFoldDB" id="A0ABD5RBQ0"/>
<accession>A0ABD5RBQ0</accession>
<name>A0ABD5RBQ0_9EURY</name>
<evidence type="ECO:0000313" key="2">
    <source>
        <dbReference type="Proteomes" id="UP001596201"/>
    </source>
</evidence>
<proteinExistence type="predicted"/>
<dbReference type="Proteomes" id="UP001596201">
    <property type="component" value="Unassembled WGS sequence"/>
</dbReference>
<evidence type="ECO:0000313" key="1">
    <source>
        <dbReference type="EMBL" id="MFC5367441.1"/>
    </source>
</evidence>
<reference evidence="1 2" key="1">
    <citation type="journal article" date="2019" name="Int. J. Syst. Evol. Microbiol.">
        <title>The Global Catalogue of Microorganisms (GCM) 10K type strain sequencing project: providing services to taxonomists for standard genome sequencing and annotation.</title>
        <authorList>
            <consortium name="The Broad Institute Genomics Platform"/>
            <consortium name="The Broad Institute Genome Sequencing Center for Infectious Disease"/>
            <person name="Wu L."/>
            <person name="Ma J."/>
        </authorList>
    </citation>
    <scope>NUCLEOTIDE SEQUENCE [LARGE SCALE GENOMIC DNA]</scope>
    <source>
        <strain evidence="1 2">CGMCC 1.12237</strain>
    </source>
</reference>
<protein>
    <submittedName>
        <fullName evidence="1">Uncharacterized protein</fullName>
    </submittedName>
</protein>
<sequence>MSRQQGSEFVVECSSCNQPWVFADKQEAWKFWINHADHYGHRAEEPAAAPKADPQES</sequence>
<gene>
    <name evidence="1" type="ORF">ACFPJ5_10865</name>
</gene>
<dbReference type="EMBL" id="JBHSKX010000002">
    <property type="protein sequence ID" value="MFC5367441.1"/>
    <property type="molecule type" value="Genomic_DNA"/>
</dbReference>
<organism evidence="1 2">
    <name type="scientific">Salinirubrum litoreum</name>
    <dbReference type="NCBI Taxonomy" id="1126234"/>
    <lineage>
        <taxon>Archaea</taxon>
        <taxon>Methanobacteriati</taxon>
        <taxon>Methanobacteriota</taxon>
        <taxon>Stenosarchaea group</taxon>
        <taxon>Halobacteria</taxon>
        <taxon>Halobacteriales</taxon>
        <taxon>Haloferacaceae</taxon>
        <taxon>Salinirubrum</taxon>
    </lineage>
</organism>
<keyword evidence="2" id="KW-1185">Reference proteome</keyword>